<dbReference type="Proteomes" id="UP001201812">
    <property type="component" value="Unassembled WGS sequence"/>
</dbReference>
<dbReference type="InterPro" id="IPR002659">
    <property type="entry name" value="Glyco_trans_31"/>
</dbReference>
<keyword evidence="5" id="KW-0812">Transmembrane</keyword>
<evidence type="ECO:0000256" key="5">
    <source>
        <dbReference type="ARBA" id="ARBA00022692"/>
    </source>
</evidence>
<dbReference type="EC" id="2.4.1.-" evidence="10"/>
<evidence type="ECO:0000256" key="10">
    <source>
        <dbReference type="RuleBase" id="RU363063"/>
    </source>
</evidence>
<dbReference type="GO" id="GO:0000139">
    <property type="term" value="C:Golgi membrane"/>
    <property type="evidence" value="ECO:0007669"/>
    <property type="project" value="UniProtKB-SubCell"/>
</dbReference>
<keyword evidence="9" id="KW-0472">Membrane</keyword>
<dbReference type="GO" id="GO:0006493">
    <property type="term" value="P:protein O-linked glycosylation"/>
    <property type="evidence" value="ECO:0007669"/>
    <property type="project" value="TreeGrafter"/>
</dbReference>
<evidence type="ECO:0000313" key="11">
    <source>
        <dbReference type="EMBL" id="KAI1707951.1"/>
    </source>
</evidence>
<dbReference type="GO" id="GO:0016758">
    <property type="term" value="F:hexosyltransferase activity"/>
    <property type="evidence" value="ECO:0007669"/>
    <property type="project" value="InterPro"/>
</dbReference>
<dbReference type="Pfam" id="PF01762">
    <property type="entry name" value="Galactosyl_T"/>
    <property type="match status" value="1"/>
</dbReference>
<evidence type="ECO:0000313" key="12">
    <source>
        <dbReference type="Proteomes" id="UP001201812"/>
    </source>
</evidence>
<dbReference type="PANTHER" id="PTHR11214">
    <property type="entry name" value="BETA-1,3-N-ACETYLGLUCOSAMINYLTRANSFERASE"/>
    <property type="match status" value="1"/>
</dbReference>
<comment type="caution">
    <text evidence="11">The sequence shown here is derived from an EMBL/GenBank/DDBJ whole genome shotgun (WGS) entry which is preliminary data.</text>
</comment>
<evidence type="ECO:0000256" key="8">
    <source>
        <dbReference type="ARBA" id="ARBA00023034"/>
    </source>
</evidence>
<proteinExistence type="inferred from homology"/>
<keyword evidence="12" id="KW-1185">Reference proteome</keyword>
<keyword evidence="3 10" id="KW-0328">Glycosyltransferase</keyword>
<comment type="subcellular location">
    <subcellularLocation>
        <location evidence="1 10">Golgi apparatus membrane</location>
        <topology evidence="1 10">Single-pass type II membrane protein</topology>
    </subcellularLocation>
</comment>
<evidence type="ECO:0000256" key="3">
    <source>
        <dbReference type="ARBA" id="ARBA00022676"/>
    </source>
</evidence>
<reference evidence="11" key="1">
    <citation type="submission" date="2022-01" db="EMBL/GenBank/DDBJ databases">
        <title>Genome Sequence Resource for Two Populations of Ditylenchus destructor, the Migratory Endoparasitic Phytonematode.</title>
        <authorList>
            <person name="Zhang H."/>
            <person name="Lin R."/>
            <person name="Xie B."/>
        </authorList>
    </citation>
    <scope>NUCLEOTIDE SEQUENCE</scope>
    <source>
        <strain evidence="11">BazhouSP</strain>
    </source>
</reference>
<evidence type="ECO:0000256" key="2">
    <source>
        <dbReference type="ARBA" id="ARBA00008661"/>
    </source>
</evidence>
<evidence type="ECO:0000256" key="9">
    <source>
        <dbReference type="ARBA" id="ARBA00023136"/>
    </source>
</evidence>
<dbReference type="EMBL" id="JAKKPZ010000038">
    <property type="protein sequence ID" value="KAI1707951.1"/>
    <property type="molecule type" value="Genomic_DNA"/>
</dbReference>
<name>A0AAD4MW67_9BILA</name>
<keyword evidence="4" id="KW-0808">Transferase</keyword>
<evidence type="ECO:0000256" key="1">
    <source>
        <dbReference type="ARBA" id="ARBA00004323"/>
    </source>
</evidence>
<keyword evidence="8 10" id="KW-0333">Golgi apparatus</keyword>
<keyword evidence="7" id="KW-1133">Transmembrane helix</keyword>
<dbReference type="Gene3D" id="3.90.550.50">
    <property type="match status" value="1"/>
</dbReference>
<keyword evidence="6" id="KW-0735">Signal-anchor</keyword>
<gene>
    <name evidence="11" type="ORF">DdX_12186</name>
</gene>
<dbReference type="PANTHER" id="PTHR11214:SF364">
    <property type="entry name" value="HEXOSYLTRANSFERASE"/>
    <property type="match status" value="1"/>
</dbReference>
<accession>A0AAD4MW67</accession>
<comment type="similarity">
    <text evidence="2 10">Belongs to the glycosyltransferase 31 family.</text>
</comment>
<evidence type="ECO:0000256" key="7">
    <source>
        <dbReference type="ARBA" id="ARBA00022989"/>
    </source>
</evidence>
<organism evidence="11 12">
    <name type="scientific">Ditylenchus destructor</name>
    <dbReference type="NCBI Taxonomy" id="166010"/>
    <lineage>
        <taxon>Eukaryota</taxon>
        <taxon>Metazoa</taxon>
        <taxon>Ecdysozoa</taxon>
        <taxon>Nematoda</taxon>
        <taxon>Chromadorea</taxon>
        <taxon>Rhabditida</taxon>
        <taxon>Tylenchina</taxon>
        <taxon>Tylenchomorpha</taxon>
        <taxon>Sphaerularioidea</taxon>
        <taxon>Anguinidae</taxon>
        <taxon>Anguininae</taxon>
        <taxon>Ditylenchus</taxon>
    </lineage>
</organism>
<evidence type="ECO:0000256" key="4">
    <source>
        <dbReference type="ARBA" id="ARBA00022679"/>
    </source>
</evidence>
<sequence length="301" mass="35559">MSRLKNYLIATEKPCISRTASKNLFHLYSMHMRSQEEEHRLKKFPQNLIDIKFLKEPERICSTNQYDVIFVVHSKNSNFKERNFLRDKYFKKASDKAMKSSQTIFVVSVQNANQTVITNIMNESKSFEDMLIIENVSDDYHRLVYKSSRYSPKHIVKMDDDVQVNIPALLEELQHFERQKKFVLCRVFQNGQISRNPQSKWFLSKTEYENSDLGLYCQGMAYVFSLDLLAKLYSNIYKVQYLWMDDWYVTHALMNGTGAIFFDISPHIISLESKTMAENLTLSDHFKRYQPLFGHFRPASM</sequence>
<evidence type="ECO:0000256" key="6">
    <source>
        <dbReference type="ARBA" id="ARBA00022968"/>
    </source>
</evidence>
<dbReference type="AlphaFoldDB" id="A0AAD4MW67"/>
<protein>
    <recommendedName>
        <fullName evidence="10">Hexosyltransferase</fullName>
        <ecNumber evidence="10">2.4.1.-</ecNumber>
    </recommendedName>
</protein>